<evidence type="ECO:0000259" key="4">
    <source>
        <dbReference type="Pfam" id="PF24547"/>
    </source>
</evidence>
<dbReference type="Proteomes" id="UP000823123">
    <property type="component" value="Unassembled WGS sequence"/>
</dbReference>
<keyword evidence="6" id="KW-1185">Reference proteome</keyword>
<keyword evidence="2" id="KW-0812">Transmembrane</keyword>
<sequence length="397" mass="43401">MKNKSIKNKVFASALALTLTIGAFQLPSYVANADETPAPQLKLKKVLNLPKDGVSTPDVTFNFQFEEHSFNKDTTKKDKLPKIQGKPAVFNKTMVKDMDKATEGKQIVKLTDDVLKDIQFKEAGQYTYSVTETKGNTTDITYSKATYLVSLLVGANDKGNFVVKSIEIKKEKDDKGVDVTNPQKTPYKPGTGDNGEGNEFVFNNHYDPKAGNKNPDGKEIKEDDKKGFVLRKEVAGEKANFSENFKFKITAKKPEGSHSDAKTFKYKVVTNGVAGQEEIGTYGTAFDVVLKHADKVVFSDVLLGTTVTAEETVDGGYTKDIKDGSKINGQKVTVENLTQGLAIGDDADGNFVNFVNTQQTATGFLMNNLPFIALVLVAGAGILFFVKNKKEDENTQA</sequence>
<dbReference type="Gene3D" id="2.60.40.3050">
    <property type="match status" value="1"/>
</dbReference>
<feature type="transmembrane region" description="Helical" evidence="2">
    <location>
        <begin position="364"/>
        <end position="386"/>
    </location>
</feature>
<feature type="domain" description="DUF7601" evidence="4">
    <location>
        <begin position="230"/>
        <end position="335"/>
    </location>
</feature>
<organism evidence="5 6">
    <name type="scientific">Parvimonas parva</name>
    <dbReference type="NCBI Taxonomy" id="2769485"/>
    <lineage>
        <taxon>Bacteria</taxon>
        <taxon>Bacillati</taxon>
        <taxon>Bacillota</taxon>
        <taxon>Tissierellia</taxon>
        <taxon>Tissierellales</taxon>
        <taxon>Peptoniphilaceae</taxon>
        <taxon>Parvimonas</taxon>
    </lineage>
</organism>
<dbReference type="InterPro" id="IPR038174">
    <property type="entry name" value="Strep_pil_link_sf"/>
</dbReference>
<evidence type="ECO:0000256" key="2">
    <source>
        <dbReference type="SAM" id="Phobius"/>
    </source>
</evidence>
<evidence type="ECO:0000256" key="1">
    <source>
        <dbReference type="SAM" id="MobiDB-lite"/>
    </source>
</evidence>
<dbReference type="InterPro" id="IPR055382">
    <property type="entry name" value="DUF7601"/>
</dbReference>
<keyword evidence="2" id="KW-1133">Transmembrane helix</keyword>
<dbReference type="Gene3D" id="2.60.40.1140">
    <property type="entry name" value="Collagen-binding surface protein Cna, B-type domain"/>
    <property type="match status" value="1"/>
</dbReference>
<proteinExistence type="predicted"/>
<dbReference type="Pfam" id="PF24547">
    <property type="entry name" value="DUF7601"/>
    <property type="match status" value="1"/>
</dbReference>
<gene>
    <name evidence="5" type="ORF">IBJ83_04180</name>
</gene>
<feature type="chain" id="PRO_5046109478" description="DUF7601 domain-containing protein" evidence="3">
    <location>
        <begin position="34"/>
        <end position="397"/>
    </location>
</feature>
<evidence type="ECO:0000313" key="5">
    <source>
        <dbReference type="EMBL" id="MBK1468514.1"/>
    </source>
</evidence>
<dbReference type="InterPro" id="IPR022464">
    <property type="entry name" value="Strep_pil_isopept_link"/>
</dbReference>
<evidence type="ECO:0000313" key="6">
    <source>
        <dbReference type="Proteomes" id="UP000823123"/>
    </source>
</evidence>
<reference evidence="5 6" key="1">
    <citation type="submission" date="2020-09" db="EMBL/GenBank/DDBJ databases">
        <title>Parvimonas S3374 sp. nov.</title>
        <authorList>
            <person name="Buhl M."/>
        </authorList>
    </citation>
    <scope>NUCLEOTIDE SEQUENCE [LARGE SCALE GENOMIC DNA]</scope>
    <source>
        <strain evidence="5 6">S3374</strain>
    </source>
</reference>
<accession>A0ABS1C9F4</accession>
<dbReference type="NCBIfam" id="TIGR03786">
    <property type="entry name" value="strep_pil_rpt"/>
    <property type="match status" value="1"/>
</dbReference>
<comment type="caution">
    <text evidence="5">The sequence shown here is derived from an EMBL/GenBank/DDBJ whole genome shotgun (WGS) entry which is preliminary data.</text>
</comment>
<keyword evidence="3" id="KW-0732">Signal</keyword>
<name>A0ABS1C9F4_9FIRM</name>
<feature type="compositionally biased region" description="Basic and acidic residues" evidence="1">
    <location>
        <begin position="206"/>
        <end position="223"/>
    </location>
</feature>
<dbReference type="EMBL" id="JACVDA010000009">
    <property type="protein sequence ID" value="MBK1468514.1"/>
    <property type="molecule type" value="Genomic_DNA"/>
</dbReference>
<feature type="signal peptide" evidence="3">
    <location>
        <begin position="1"/>
        <end position="33"/>
    </location>
</feature>
<protein>
    <recommendedName>
        <fullName evidence="4">DUF7601 domain-containing protein</fullName>
    </recommendedName>
</protein>
<dbReference type="RefSeq" id="WP_201275442.1">
    <property type="nucleotide sequence ID" value="NZ_JACVDA010000009.1"/>
</dbReference>
<keyword evidence="2" id="KW-0472">Membrane</keyword>
<evidence type="ECO:0000256" key="3">
    <source>
        <dbReference type="SAM" id="SignalP"/>
    </source>
</evidence>
<feature type="region of interest" description="Disordered" evidence="1">
    <location>
        <begin position="172"/>
        <end position="223"/>
    </location>
</feature>